<dbReference type="OrthoDB" id="9812495at2"/>
<keyword evidence="2" id="KW-0472">Membrane</keyword>
<evidence type="ECO:0000259" key="3">
    <source>
        <dbReference type="PROSITE" id="PS50943"/>
    </source>
</evidence>
<evidence type="ECO:0000313" key="7">
    <source>
        <dbReference type="Proteomes" id="UP000270190"/>
    </source>
</evidence>
<evidence type="ECO:0000313" key="4">
    <source>
        <dbReference type="EMBL" id="ATF25977.1"/>
    </source>
</evidence>
<gene>
    <name evidence="5" type="ORF">BTBSAS_60067</name>
    <name evidence="4" type="ORF">CNY62_05925</name>
</gene>
<evidence type="ECO:0000256" key="2">
    <source>
        <dbReference type="SAM" id="Phobius"/>
    </source>
</evidence>
<accession>A0A1D2KFI5</accession>
<dbReference type="SMART" id="SM00530">
    <property type="entry name" value="HTH_XRE"/>
    <property type="match status" value="1"/>
</dbReference>
<dbReference type="RefSeq" id="WP_051457270.1">
    <property type="nucleotide sequence ID" value="NZ_CBCPKC010000010.1"/>
</dbReference>
<dbReference type="PANTHER" id="PTHR46558:SF15">
    <property type="entry name" value="HELIX-TURN-HELIX DOMAIN PROTEIN"/>
    <property type="match status" value="1"/>
</dbReference>
<dbReference type="Proteomes" id="UP000270190">
    <property type="component" value="Unassembled WGS sequence"/>
</dbReference>
<protein>
    <submittedName>
        <fullName evidence="4 5">Transcriptional regulator</fullName>
    </submittedName>
</protein>
<organism evidence="4 6">
    <name type="scientific">Brochothrix thermosphacta</name>
    <name type="common">Microbacterium thermosphactum</name>
    <dbReference type="NCBI Taxonomy" id="2756"/>
    <lineage>
        <taxon>Bacteria</taxon>
        <taxon>Bacillati</taxon>
        <taxon>Bacillota</taxon>
        <taxon>Bacilli</taxon>
        <taxon>Bacillales</taxon>
        <taxon>Listeriaceae</taxon>
        <taxon>Brochothrix</taxon>
    </lineage>
</organism>
<dbReference type="InterPro" id="IPR010982">
    <property type="entry name" value="Lambda_DNA-bd_dom_sf"/>
</dbReference>
<dbReference type="PROSITE" id="PS50943">
    <property type="entry name" value="HTH_CROC1"/>
    <property type="match status" value="1"/>
</dbReference>
<dbReference type="PANTHER" id="PTHR46558">
    <property type="entry name" value="TRACRIPTIONAL REGULATORY PROTEIN-RELATED-RELATED"/>
    <property type="match status" value="1"/>
</dbReference>
<name>A0A1D2KFI5_BROTH</name>
<dbReference type="Pfam" id="PF01381">
    <property type="entry name" value="HTH_3"/>
    <property type="match status" value="1"/>
</dbReference>
<dbReference type="EMBL" id="CP023483">
    <property type="protein sequence ID" value="ATF25977.1"/>
    <property type="molecule type" value="Genomic_DNA"/>
</dbReference>
<dbReference type="Proteomes" id="UP000243591">
    <property type="component" value="Chromosome"/>
</dbReference>
<evidence type="ECO:0000313" key="6">
    <source>
        <dbReference type="Proteomes" id="UP000243591"/>
    </source>
</evidence>
<dbReference type="CDD" id="cd00093">
    <property type="entry name" value="HTH_XRE"/>
    <property type="match status" value="1"/>
</dbReference>
<keyword evidence="2" id="KW-0812">Transmembrane</keyword>
<reference evidence="4 6" key="1">
    <citation type="submission" date="2017-09" db="EMBL/GenBank/DDBJ databases">
        <title>Complete Genome Sequences of Two Strains of the Meat Spoilage Bacterium Brochothrix thermosphacta Isolated from Ground Chicken.</title>
        <authorList>
            <person name="Paoli G.C."/>
            <person name="Wijey C."/>
            <person name="Chen C.-Y."/>
            <person name="Nguyen L."/>
            <person name="Yan X."/>
            <person name="Irwin P.L."/>
        </authorList>
    </citation>
    <scope>NUCLEOTIDE SEQUENCE [LARGE SCALE GENOMIC DNA]</scope>
    <source>
        <strain evidence="4 6">BI</strain>
    </source>
</reference>
<dbReference type="SUPFAM" id="SSF47413">
    <property type="entry name" value="lambda repressor-like DNA-binding domains"/>
    <property type="match status" value="1"/>
</dbReference>
<dbReference type="EMBL" id="OUNC01000056">
    <property type="protein sequence ID" value="SPP29764.1"/>
    <property type="molecule type" value="Genomic_DNA"/>
</dbReference>
<proteinExistence type="predicted"/>
<keyword evidence="2" id="KW-1133">Transmembrane helix</keyword>
<evidence type="ECO:0000256" key="1">
    <source>
        <dbReference type="ARBA" id="ARBA00023125"/>
    </source>
</evidence>
<feature type="transmembrane region" description="Helical" evidence="2">
    <location>
        <begin position="88"/>
        <end position="112"/>
    </location>
</feature>
<dbReference type="STRING" id="2756.BFR44_05880"/>
<reference evidence="5" key="2">
    <citation type="submission" date="2018-04" db="EMBL/GenBank/DDBJ databases">
        <authorList>
            <person name="Go L.Y."/>
            <person name="Mitchell J.A."/>
        </authorList>
    </citation>
    <scope>NUCLEOTIDE SEQUENCE</scope>
    <source>
        <strain evidence="5">BSAS1 3</strain>
    </source>
</reference>
<dbReference type="Gene3D" id="1.10.260.40">
    <property type="entry name" value="lambda repressor-like DNA-binding domains"/>
    <property type="match status" value="1"/>
</dbReference>
<reference evidence="7" key="3">
    <citation type="submission" date="2018-04" db="EMBL/GenBank/DDBJ databases">
        <authorList>
            <person name="Illikoud N."/>
        </authorList>
    </citation>
    <scope>NUCLEOTIDE SEQUENCE [LARGE SCALE GENOMIC DNA]</scope>
</reference>
<sequence length="147" mass="16904">MNNFGEKLKMLREQTDITQEKVSQKLNVTRQSVSNWENNKNYPDLTTLVTLSQLYNISLDDLLKDENNVVKSMKTELNSYRSSELIKLIIFSVLAFLLPIIGIVFGILLLCTKKRVEYYRIAKIIGTISLIWQAVPIVLAVINYSTF</sequence>
<feature type="domain" description="HTH cro/C1-type" evidence="3">
    <location>
        <begin position="8"/>
        <end position="62"/>
    </location>
</feature>
<feature type="transmembrane region" description="Helical" evidence="2">
    <location>
        <begin position="124"/>
        <end position="144"/>
    </location>
</feature>
<dbReference type="InterPro" id="IPR001387">
    <property type="entry name" value="Cro/C1-type_HTH"/>
</dbReference>
<keyword evidence="1" id="KW-0238">DNA-binding</keyword>
<dbReference type="AlphaFoldDB" id="A0A1D2KFI5"/>
<dbReference type="GO" id="GO:0003677">
    <property type="term" value="F:DNA binding"/>
    <property type="evidence" value="ECO:0007669"/>
    <property type="project" value="UniProtKB-KW"/>
</dbReference>
<keyword evidence="6" id="KW-1185">Reference proteome</keyword>
<dbReference type="KEGG" id="bths:CNY62_05925"/>
<evidence type="ECO:0000313" key="5">
    <source>
        <dbReference type="EMBL" id="SPP29764.1"/>
    </source>
</evidence>